<proteinExistence type="predicted"/>
<gene>
    <name evidence="5" type="ORF">GCM10009425_08120</name>
</gene>
<evidence type="ECO:0000256" key="1">
    <source>
        <dbReference type="ARBA" id="ARBA00023015"/>
    </source>
</evidence>
<dbReference type="PANTHER" id="PTHR43130:SF3">
    <property type="entry name" value="HTH-TYPE TRANSCRIPTIONAL REGULATOR RV1931C"/>
    <property type="match status" value="1"/>
</dbReference>
<dbReference type="SUPFAM" id="SSF52317">
    <property type="entry name" value="Class I glutamine amidotransferase-like"/>
    <property type="match status" value="1"/>
</dbReference>
<organism evidence="5 6">
    <name type="scientific">Pseudomonas asuensis</name>
    <dbReference type="NCBI Taxonomy" id="1825787"/>
    <lineage>
        <taxon>Bacteria</taxon>
        <taxon>Pseudomonadati</taxon>
        <taxon>Pseudomonadota</taxon>
        <taxon>Gammaproteobacteria</taxon>
        <taxon>Pseudomonadales</taxon>
        <taxon>Pseudomonadaceae</taxon>
        <taxon>Pseudomonas</taxon>
    </lineage>
</organism>
<dbReference type="PROSITE" id="PS00041">
    <property type="entry name" value="HTH_ARAC_FAMILY_1"/>
    <property type="match status" value="1"/>
</dbReference>
<keyword evidence="6" id="KW-1185">Reference proteome</keyword>
<accession>A0ABQ2GK67</accession>
<dbReference type="InterPro" id="IPR018060">
    <property type="entry name" value="HTH_AraC"/>
</dbReference>
<dbReference type="InterPro" id="IPR002818">
    <property type="entry name" value="DJ-1/PfpI"/>
</dbReference>
<protein>
    <submittedName>
        <fullName evidence="5">AraC family transcriptional regulator</fullName>
    </submittedName>
</protein>
<name>A0ABQ2GK67_9PSED</name>
<dbReference type="InterPro" id="IPR018062">
    <property type="entry name" value="HTH_AraC-typ_CS"/>
</dbReference>
<dbReference type="Pfam" id="PF01965">
    <property type="entry name" value="DJ-1_PfpI"/>
    <property type="match status" value="1"/>
</dbReference>
<evidence type="ECO:0000256" key="2">
    <source>
        <dbReference type="ARBA" id="ARBA00023125"/>
    </source>
</evidence>
<dbReference type="PROSITE" id="PS01124">
    <property type="entry name" value="HTH_ARAC_FAMILY_2"/>
    <property type="match status" value="1"/>
</dbReference>
<evidence type="ECO:0000256" key="3">
    <source>
        <dbReference type="ARBA" id="ARBA00023163"/>
    </source>
</evidence>
<dbReference type="SUPFAM" id="SSF46689">
    <property type="entry name" value="Homeodomain-like"/>
    <property type="match status" value="2"/>
</dbReference>
<dbReference type="SMART" id="SM00342">
    <property type="entry name" value="HTH_ARAC"/>
    <property type="match status" value="1"/>
</dbReference>
<dbReference type="InterPro" id="IPR029062">
    <property type="entry name" value="Class_I_gatase-like"/>
</dbReference>
<dbReference type="InterPro" id="IPR052158">
    <property type="entry name" value="INH-QAR"/>
</dbReference>
<dbReference type="Gene3D" id="1.10.10.60">
    <property type="entry name" value="Homeodomain-like"/>
    <property type="match status" value="1"/>
</dbReference>
<sequence>MSAMNTVRVIASLLYPDVMSLDITGPLQVFASANVERQRQGLMPAYSVCLLADRPGPVMTSSGIQIVADQSWRDTPVEQLDTLLIPGGAGVEAQCGHIELLDWLRKGQPLLRRLGSVCSGALVLAEAGLLNGRRATTHWADLDALQRHAFIEVEGDRLHTYDPTGQNGYADIFTSAGVTAGIDLALALVEADLGRPMALSVARRLVMFLRRPGGQAQFSTCLSPEPSRTPRLAALLDWIPGHLSEDLSIERLAERINMTPRTLSRAFLRELGVTPGRYIEQVRLEVARALLHDAQASISTVARLCGFGHPENLRRTFQKHLSVSPQAHSARFGEPTRGLQHA</sequence>
<keyword evidence="3" id="KW-0804">Transcription</keyword>
<feature type="domain" description="HTH araC/xylS-type" evidence="4">
    <location>
        <begin position="233"/>
        <end position="331"/>
    </location>
</feature>
<reference evidence="6" key="1">
    <citation type="journal article" date="2019" name="Int. J. Syst. Evol. Microbiol.">
        <title>The Global Catalogue of Microorganisms (GCM) 10K type strain sequencing project: providing services to taxonomists for standard genome sequencing and annotation.</title>
        <authorList>
            <consortium name="The Broad Institute Genomics Platform"/>
            <consortium name="The Broad Institute Genome Sequencing Center for Infectious Disease"/>
            <person name="Wu L."/>
            <person name="Ma J."/>
        </authorList>
    </citation>
    <scope>NUCLEOTIDE SEQUENCE [LARGE SCALE GENOMIC DNA]</scope>
    <source>
        <strain evidence="6">JCM 13501</strain>
    </source>
</reference>
<dbReference type="Proteomes" id="UP000616499">
    <property type="component" value="Unassembled WGS sequence"/>
</dbReference>
<dbReference type="Gene3D" id="3.40.50.880">
    <property type="match status" value="1"/>
</dbReference>
<dbReference type="PANTHER" id="PTHR43130">
    <property type="entry name" value="ARAC-FAMILY TRANSCRIPTIONAL REGULATOR"/>
    <property type="match status" value="1"/>
</dbReference>
<dbReference type="CDD" id="cd03137">
    <property type="entry name" value="GATase1_AraC_1"/>
    <property type="match status" value="1"/>
</dbReference>
<comment type="caution">
    <text evidence="5">The sequence shown here is derived from an EMBL/GenBank/DDBJ whole genome shotgun (WGS) entry which is preliminary data.</text>
</comment>
<keyword evidence="2" id="KW-0238">DNA-binding</keyword>
<dbReference type="Pfam" id="PF12833">
    <property type="entry name" value="HTH_18"/>
    <property type="match status" value="1"/>
</dbReference>
<dbReference type="EMBL" id="BMNW01000002">
    <property type="protein sequence ID" value="GGL99350.1"/>
    <property type="molecule type" value="Genomic_DNA"/>
</dbReference>
<keyword evidence="1" id="KW-0805">Transcription regulation</keyword>
<dbReference type="InterPro" id="IPR009057">
    <property type="entry name" value="Homeodomain-like_sf"/>
</dbReference>
<evidence type="ECO:0000259" key="4">
    <source>
        <dbReference type="PROSITE" id="PS01124"/>
    </source>
</evidence>
<evidence type="ECO:0000313" key="6">
    <source>
        <dbReference type="Proteomes" id="UP000616499"/>
    </source>
</evidence>
<evidence type="ECO:0000313" key="5">
    <source>
        <dbReference type="EMBL" id="GGL99350.1"/>
    </source>
</evidence>